<feature type="chain" id="PRO_5009533851" description="Gram-positive cocci surface proteins LPxTG domain-containing protein" evidence="3">
    <location>
        <begin position="27"/>
        <end position="190"/>
    </location>
</feature>
<proteinExistence type="predicted"/>
<feature type="transmembrane region" description="Helical" evidence="2">
    <location>
        <begin position="167"/>
        <end position="184"/>
    </location>
</feature>
<feature type="compositionally biased region" description="Low complexity" evidence="1">
    <location>
        <begin position="124"/>
        <end position="143"/>
    </location>
</feature>
<feature type="region of interest" description="Disordered" evidence="1">
    <location>
        <begin position="124"/>
        <end position="162"/>
    </location>
</feature>
<dbReference type="AlphaFoldDB" id="A0A1F7YZ20"/>
<keyword evidence="3" id="KW-0732">Signal</keyword>
<dbReference type="Proteomes" id="UP000178870">
    <property type="component" value="Unassembled WGS sequence"/>
</dbReference>
<organism evidence="4 5">
    <name type="scientific">Candidatus Woesebacteria bacterium RIFCSPHIGHO2_01_FULL_44_21</name>
    <dbReference type="NCBI Taxonomy" id="1802503"/>
    <lineage>
        <taxon>Bacteria</taxon>
        <taxon>Candidatus Woeseibacteriota</taxon>
    </lineage>
</organism>
<keyword evidence="2" id="KW-0812">Transmembrane</keyword>
<keyword evidence="2" id="KW-0472">Membrane</keyword>
<evidence type="ECO:0000313" key="5">
    <source>
        <dbReference type="Proteomes" id="UP000178870"/>
    </source>
</evidence>
<evidence type="ECO:0000256" key="3">
    <source>
        <dbReference type="SAM" id="SignalP"/>
    </source>
</evidence>
<evidence type="ECO:0008006" key="6">
    <source>
        <dbReference type="Google" id="ProtNLM"/>
    </source>
</evidence>
<gene>
    <name evidence="4" type="ORF">A2803_03580</name>
</gene>
<accession>A0A1F7YZ20</accession>
<keyword evidence="2" id="KW-1133">Transmembrane helix</keyword>
<protein>
    <recommendedName>
        <fullName evidence="6">Gram-positive cocci surface proteins LPxTG domain-containing protein</fullName>
    </recommendedName>
</protein>
<reference evidence="4 5" key="1">
    <citation type="journal article" date="2016" name="Nat. Commun.">
        <title>Thousands of microbial genomes shed light on interconnected biogeochemical processes in an aquifer system.</title>
        <authorList>
            <person name="Anantharaman K."/>
            <person name="Brown C.T."/>
            <person name="Hug L.A."/>
            <person name="Sharon I."/>
            <person name="Castelle C.J."/>
            <person name="Probst A.J."/>
            <person name="Thomas B.C."/>
            <person name="Singh A."/>
            <person name="Wilkins M.J."/>
            <person name="Karaoz U."/>
            <person name="Brodie E.L."/>
            <person name="Williams K.H."/>
            <person name="Hubbard S.S."/>
            <person name="Banfield J.F."/>
        </authorList>
    </citation>
    <scope>NUCLEOTIDE SEQUENCE [LARGE SCALE GENOMIC DNA]</scope>
</reference>
<dbReference type="EMBL" id="MGGP01000014">
    <property type="protein sequence ID" value="OGM32517.1"/>
    <property type="molecule type" value="Genomic_DNA"/>
</dbReference>
<comment type="caution">
    <text evidence="4">The sequence shown here is derived from an EMBL/GenBank/DDBJ whole genome shotgun (WGS) entry which is preliminary data.</text>
</comment>
<feature type="signal peptide" evidence="3">
    <location>
        <begin position="1"/>
        <end position="26"/>
    </location>
</feature>
<name>A0A1F7YZ20_9BACT</name>
<evidence type="ECO:0000256" key="1">
    <source>
        <dbReference type="SAM" id="MobiDB-lite"/>
    </source>
</evidence>
<evidence type="ECO:0000313" key="4">
    <source>
        <dbReference type="EMBL" id="OGM32517.1"/>
    </source>
</evidence>
<sequence>MTVMHKVQAMVGFVLLVLALPGAVRAQGVNTSWSQCTDGRVIVRCETYDCPKGDTNNDGRCSLTDTDAKLTDARNDSFCANPISGCGQVRYFPGSSSSACIERVEESGLNCDLYAVANPSFTPRPSATPTASPKPSATPAASPTPSPVTGRGGGGDSELPKTGPEHLGLGLLVLLLGATGVFWYEKHKTV</sequence>
<evidence type="ECO:0000256" key="2">
    <source>
        <dbReference type="SAM" id="Phobius"/>
    </source>
</evidence>